<feature type="signal peptide" evidence="2">
    <location>
        <begin position="1"/>
        <end position="30"/>
    </location>
</feature>
<dbReference type="AlphaFoldDB" id="A0A8D8R032"/>
<feature type="region of interest" description="Disordered" evidence="1">
    <location>
        <begin position="302"/>
        <end position="330"/>
    </location>
</feature>
<feature type="compositionally biased region" description="Polar residues" evidence="1">
    <location>
        <begin position="115"/>
        <end position="135"/>
    </location>
</feature>
<proteinExistence type="predicted"/>
<feature type="region of interest" description="Disordered" evidence="1">
    <location>
        <begin position="85"/>
        <end position="222"/>
    </location>
</feature>
<protein>
    <submittedName>
        <fullName evidence="3">Uncharacterized protein</fullName>
    </submittedName>
</protein>
<feature type="chain" id="PRO_5034863284" evidence="2">
    <location>
        <begin position="31"/>
        <end position="764"/>
    </location>
</feature>
<dbReference type="InterPro" id="IPR031983">
    <property type="entry name" value="DUF4786"/>
</dbReference>
<feature type="region of interest" description="Disordered" evidence="1">
    <location>
        <begin position="35"/>
        <end position="55"/>
    </location>
</feature>
<feature type="compositionally biased region" description="Polar residues" evidence="1">
    <location>
        <begin position="87"/>
        <end position="99"/>
    </location>
</feature>
<organism evidence="3">
    <name type="scientific">Cacopsylla melanoneura</name>
    <dbReference type="NCBI Taxonomy" id="428564"/>
    <lineage>
        <taxon>Eukaryota</taxon>
        <taxon>Metazoa</taxon>
        <taxon>Ecdysozoa</taxon>
        <taxon>Arthropoda</taxon>
        <taxon>Hexapoda</taxon>
        <taxon>Insecta</taxon>
        <taxon>Pterygota</taxon>
        <taxon>Neoptera</taxon>
        <taxon>Paraneoptera</taxon>
        <taxon>Hemiptera</taxon>
        <taxon>Sternorrhyncha</taxon>
        <taxon>Psylloidea</taxon>
        <taxon>Psyllidae</taxon>
        <taxon>Psyllinae</taxon>
        <taxon>Cacopsylla</taxon>
    </lineage>
</organism>
<feature type="region of interest" description="Disordered" evidence="1">
    <location>
        <begin position="238"/>
        <end position="280"/>
    </location>
</feature>
<feature type="compositionally biased region" description="Basic and acidic residues" evidence="1">
    <location>
        <begin position="187"/>
        <end position="203"/>
    </location>
</feature>
<evidence type="ECO:0000313" key="3">
    <source>
        <dbReference type="EMBL" id="CAG6640571.1"/>
    </source>
</evidence>
<name>A0A8D8R032_9HEMI</name>
<keyword evidence="2" id="KW-0732">Signal</keyword>
<sequence length="764" mass="89871">MFPTMQRPARIPQKSLLLCLIILHVQLIQSVTVNPNQDKSETSTAPSQSNWKSTFQRNNKEVKFIPTHKQESKKIDIELPAEKEDTNPLNKTYQFGQRKQNLDRYQSEDVKTKRTNLLNPFRSRNNTKGTANNEATPVKESNKIDIILLPQDESEEVSTRPSSYRRRYRKNKHRQHHRKVETSSEASKTEEHDDESKTKENVEKNVTNKSQNETNEDLPINRLFNKNKRRLYGNRYNLNHINKEANKEQTTETPNENEKVEKDTTKVEKEVKVESNTSSFENENNYKIDLNEDKKEETEKYVKVNRKQQEHKTEPKSEFKPSPEYNEEEETPVIKEYEYEKTDKLVQKYRVPTVSTMATPIEILSTYPSSSYFENNSFNKASTSGLSNMQLLHTLGMRKVRQPNHHNKRHQQDLKSKSRSQYNINGDSQMYIVKLPPQPYYYLNEKSNYNVKPSSNMIKNNLPIKMVNNGKIDKVYHYNLPLVEKLMTGRKTYSNKVHKIHDPVQPYFGPYSHNEYENMSQKNLENKKPFTSNKKYDSDSQASGNGYKQDHKKVIPVHEDNMSYEDTNKQLDSRHDYTKYNPSEEHNKFNVKEDYSKFDPSDAYKKFDAQENYKKFNEKAEYDKFNPTEDYKPFDTKYDFEKFKPDSDFKTFDSADEFNKFKVGKPLSYHSKGTKGSSHQDSKIINIKPGFDFGSSSSLGSIQYNGNTINDKTYPSFSDKNYRHYDRVMSSSVSPIYMKPYVHRYYTNNGRPKSIYVLPQYHKT</sequence>
<feature type="region of interest" description="Disordered" evidence="1">
    <location>
        <begin position="525"/>
        <end position="550"/>
    </location>
</feature>
<evidence type="ECO:0000256" key="2">
    <source>
        <dbReference type="SAM" id="SignalP"/>
    </source>
</evidence>
<feature type="compositionally biased region" description="Basic and acidic residues" evidence="1">
    <location>
        <begin position="302"/>
        <end position="321"/>
    </location>
</feature>
<dbReference type="EMBL" id="HBUF01112694">
    <property type="protein sequence ID" value="CAG6640571.1"/>
    <property type="molecule type" value="Transcribed_RNA"/>
</dbReference>
<accession>A0A8D8R032</accession>
<feature type="compositionally biased region" description="Basic and acidic residues" evidence="1">
    <location>
        <begin position="100"/>
        <end position="112"/>
    </location>
</feature>
<reference evidence="3" key="1">
    <citation type="submission" date="2021-05" db="EMBL/GenBank/DDBJ databases">
        <authorList>
            <person name="Alioto T."/>
            <person name="Alioto T."/>
            <person name="Gomez Garrido J."/>
        </authorList>
    </citation>
    <scope>NUCLEOTIDE SEQUENCE</scope>
</reference>
<feature type="compositionally biased region" description="Basic and acidic residues" evidence="1">
    <location>
        <begin position="241"/>
        <end position="273"/>
    </location>
</feature>
<feature type="compositionally biased region" description="Basic and acidic residues" evidence="1">
    <location>
        <begin position="525"/>
        <end position="538"/>
    </location>
</feature>
<feature type="compositionally biased region" description="Polar residues" evidence="1">
    <location>
        <begin position="204"/>
        <end position="213"/>
    </location>
</feature>
<dbReference type="Pfam" id="PF16027">
    <property type="entry name" value="DUF4786"/>
    <property type="match status" value="1"/>
</dbReference>
<feature type="compositionally biased region" description="Basic residues" evidence="1">
    <location>
        <begin position="163"/>
        <end position="179"/>
    </location>
</feature>
<evidence type="ECO:0000256" key="1">
    <source>
        <dbReference type="SAM" id="MobiDB-lite"/>
    </source>
</evidence>